<accession>A0A328D9B3</accession>
<dbReference type="SMART" id="SM00292">
    <property type="entry name" value="BRCT"/>
    <property type="match status" value="4"/>
</dbReference>
<dbReference type="PROSITE" id="PS50172">
    <property type="entry name" value="BRCT"/>
    <property type="match status" value="3"/>
</dbReference>
<sequence>MDESDPAEVMHGEQSKPFLAVRFVLCGFDPVRKEQVLSALLNGGGVDARRYCPDCTHVIVDKVVYDDPICVSARRDGKVVVTSLWVDHCCEVGMPVDHNSILYRPLRDLNGITGAKSLVICLTGYTGEIRDDITIMVGLMGATFSRSLITATATHLVCYKFEGEKYRTAKKVSNIKIVNHRWLEDCLKSWALLPETDYNKSGYDLEMMEAEVKDSEEERDDIPAQSNGERKMVTSSHNSRSANQSLLKPDSLNVTNSKISRSPQDAKNLLQSLKKQDLSEDLNLCASRALSDQHFNKVSSSAGKGPKHAQAEMAACSDKLPDLPLNDNVLAYGATCTEQNSGVFKKSYSRKSGMKNSLVMEEEKGNGGTPLTVNAGRHDKGQNLISLLDLECDGLHTAGADSHTKAASPFGNEQSYISSEKRMLTTPSSSSKKQRKTHTQGTRRDGALIASGAEVLEAVSYAKNGLESTNRSPVKIFNIPTPDGARELCCKEALETGLPETMEDVSADVEVQQKELQGFKLTSPGSRAKTENLNELAGVQLLEGNTESQPRKHKKRCLSMKTEKSKQAFGKGRASNQKGSIYPNKNGESAVCSTGGEEIKGKDDLNSEKADVASMHNGDSIKESGKSKSLDSEAKKTRHVFHATEAPDDTEDELNDGVPSCGKAFDFESPHSAEEEEGSMLNTDFHPVENCDLETMVDKADLNPDATYVKKQPKGKKRSLSKDKEVIPRATKVTQSKEGAQKKRITTENSMKGKGKQVNNSMEAEKENISNANCEMQESHKKSCKSKDIEDKGEVNRGLSESNKDHKIGKVTPETCKEPNKGVETTENRYFIVSGHKLQKKEFQQVIKRLKGRSCRDSHNWSYQATHFILPDPVRRTEKFFAAAASGRWILKVDYLTACNEAGMFLAEEPYEWHKKGLSEDLAISLEAPRTWRLLRQRTGHGAFYGMRIVTYGEINRPSLDTLKRVVKAGDGTILATCPSYARFLKSDIDFAIVCPGTPRQDMWVQEFLRLKIPCVSVDYLVEYICKPGYSLDKHVLYNTHAWAEESLQKLLTRLSGEVEVDDLAPPEVCDDNGGNDIRPCKSAKRKRLSST</sequence>
<feature type="region of interest" description="Disordered" evidence="1">
    <location>
        <begin position="704"/>
        <end position="742"/>
    </location>
</feature>
<comment type="caution">
    <text evidence="3">The sequence shown here is derived from an EMBL/GenBank/DDBJ whole genome shotgun (WGS) entry which is preliminary data.</text>
</comment>
<feature type="compositionally biased region" description="Basic and acidic residues" evidence="1">
    <location>
        <begin position="777"/>
        <end position="795"/>
    </location>
</feature>
<feature type="domain" description="BRCT" evidence="2">
    <location>
        <begin position="116"/>
        <end position="200"/>
    </location>
</feature>
<proteinExistence type="predicted"/>
<protein>
    <recommendedName>
        <fullName evidence="2">BRCT domain-containing protein</fullName>
    </recommendedName>
</protein>
<dbReference type="Pfam" id="PF12738">
    <property type="entry name" value="PTCB-BRCT"/>
    <property type="match status" value="1"/>
</dbReference>
<dbReference type="Gene3D" id="3.40.50.10190">
    <property type="entry name" value="BRCT domain"/>
    <property type="match status" value="4"/>
</dbReference>
<dbReference type="Pfam" id="PF00533">
    <property type="entry name" value="BRCT"/>
    <property type="match status" value="1"/>
</dbReference>
<feature type="compositionally biased region" description="Acidic residues" evidence="1">
    <location>
        <begin position="210"/>
        <end position="220"/>
    </location>
</feature>
<reference evidence="3 4" key="1">
    <citation type="submission" date="2018-06" db="EMBL/GenBank/DDBJ databases">
        <title>The Genome of Cuscuta australis (Dodder) Provides Insight into the Evolution of Plant Parasitism.</title>
        <authorList>
            <person name="Liu H."/>
        </authorList>
    </citation>
    <scope>NUCLEOTIDE SEQUENCE [LARGE SCALE GENOMIC DNA]</scope>
    <source>
        <strain evidence="4">cv. Yunnan</strain>
        <tissue evidence="3">Vines</tissue>
    </source>
</reference>
<dbReference type="SUPFAM" id="SSF52113">
    <property type="entry name" value="BRCT domain"/>
    <property type="match status" value="3"/>
</dbReference>
<dbReference type="InterPro" id="IPR044254">
    <property type="entry name" value="At4g02110-like"/>
</dbReference>
<name>A0A328D9B3_9ASTE</name>
<dbReference type="InterPro" id="IPR001357">
    <property type="entry name" value="BRCT_dom"/>
</dbReference>
<dbReference type="AlphaFoldDB" id="A0A328D9B3"/>
<dbReference type="Proteomes" id="UP000249390">
    <property type="component" value="Unassembled WGS sequence"/>
</dbReference>
<evidence type="ECO:0000313" key="3">
    <source>
        <dbReference type="EMBL" id="RAL42064.1"/>
    </source>
</evidence>
<evidence type="ECO:0000256" key="1">
    <source>
        <dbReference type="SAM" id="MobiDB-lite"/>
    </source>
</evidence>
<feature type="domain" description="BRCT" evidence="2">
    <location>
        <begin position="13"/>
        <end position="103"/>
    </location>
</feature>
<feature type="compositionally biased region" description="Polar residues" evidence="1">
    <location>
        <begin position="233"/>
        <end position="265"/>
    </location>
</feature>
<dbReference type="InterPro" id="IPR036420">
    <property type="entry name" value="BRCT_dom_sf"/>
</dbReference>
<feature type="region of interest" description="Disordered" evidence="1">
    <location>
        <begin position="545"/>
        <end position="685"/>
    </location>
</feature>
<feature type="region of interest" description="Disordered" evidence="1">
    <location>
        <begin position="1071"/>
        <end position="1092"/>
    </location>
</feature>
<evidence type="ECO:0000313" key="4">
    <source>
        <dbReference type="Proteomes" id="UP000249390"/>
    </source>
</evidence>
<feature type="region of interest" description="Disordered" evidence="1">
    <location>
        <begin position="400"/>
        <end position="448"/>
    </location>
</feature>
<feature type="compositionally biased region" description="Basic and acidic residues" evidence="1">
    <location>
        <begin position="597"/>
        <end position="611"/>
    </location>
</feature>
<organism evidence="3 4">
    <name type="scientific">Cuscuta australis</name>
    <dbReference type="NCBI Taxonomy" id="267555"/>
    <lineage>
        <taxon>Eukaryota</taxon>
        <taxon>Viridiplantae</taxon>
        <taxon>Streptophyta</taxon>
        <taxon>Embryophyta</taxon>
        <taxon>Tracheophyta</taxon>
        <taxon>Spermatophyta</taxon>
        <taxon>Magnoliopsida</taxon>
        <taxon>eudicotyledons</taxon>
        <taxon>Gunneridae</taxon>
        <taxon>Pentapetalae</taxon>
        <taxon>asterids</taxon>
        <taxon>lamiids</taxon>
        <taxon>Solanales</taxon>
        <taxon>Convolvulaceae</taxon>
        <taxon>Cuscuteae</taxon>
        <taxon>Cuscuta</taxon>
        <taxon>Cuscuta subgen. Grammica</taxon>
        <taxon>Cuscuta sect. Cleistogrammica</taxon>
    </lineage>
</organism>
<feature type="compositionally biased region" description="Acidic residues" evidence="1">
    <location>
        <begin position="646"/>
        <end position="655"/>
    </location>
</feature>
<keyword evidence="4" id="KW-1185">Reference proteome</keyword>
<feature type="domain" description="BRCT" evidence="2">
    <location>
        <begin position="821"/>
        <end position="913"/>
    </location>
</feature>
<gene>
    <name evidence="3" type="ORF">DM860_011847</name>
</gene>
<evidence type="ECO:0000259" key="2">
    <source>
        <dbReference type="PROSITE" id="PS50172"/>
    </source>
</evidence>
<dbReference type="PANTHER" id="PTHR47181">
    <property type="entry name" value="BRCA1 C TERMINUS DOMAIN CONTAINING PROTEIN, EXPRESSED"/>
    <property type="match status" value="1"/>
</dbReference>
<dbReference type="CDD" id="cd17738">
    <property type="entry name" value="BRCT_TopBP1_rpt7"/>
    <property type="match status" value="1"/>
</dbReference>
<feature type="compositionally biased region" description="Basic residues" evidence="1">
    <location>
        <begin position="1082"/>
        <end position="1092"/>
    </location>
</feature>
<feature type="region of interest" description="Disordered" evidence="1">
    <location>
        <begin position="775"/>
        <end position="821"/>
    </location>
</feature>
<dbReference type="EMBL" id="NQVE01000175">
    <property type="protein sequence ID" value="RAL42064.1"/>
    <property type="molecule type" value="Genomic_DNA"/>
</dbReference>
<feature type="region of interest" description="Disordered" evidence="1">
    <location>
        <begin position="210"/>
        <end position="265"/>
    </location>
</feature>
<dbReference type="PANTHER" id="PTHR47181:SF2">
    <property type="entry name" value="BRCA1 C TERMINUS DOMAIN CONTAINING PROTEIN, EXPRESSED"/>
    <property type="match status" value="1"/>
</dbReference>
<feature type="compositionally biased region" description="Basic and acidic residues" evidence="1">
    <location>
        <begin position="619"/>
        <end position="635"/>
    </location>
</feature>